<dbReference type="PANTHER" id="PTHR24232">
    <property type="entry name" value="G-PROTEIN COUPLED RECEPTOR"/>
    <property type="match status" value="1"/>
</dbReference>
<feature type="transmembrane region" description="Helical" evidence="13">
    <location>
        <begin position="202"/>
        <end position="226"/>
    </location>
</feature>
<evidence type="ECO:0000256" key="12">
    <source>
        <dbReference type="RuleBase" id="RU000688"/>
    </source>
</evidence>
<dbReference type="FunCoup" id="A0A674BIS4">
    <property type="interactions" value="394"/>
</dbReference>
<proteinExistence type="inferred from homology"/>
<dbReference type="PANTHER" id="PTHR24232:SF3">
    <property type="entry name" value="LYSOPHOSPHATIDIC ACID RECEPTOR 6"/>
    <property type="match status" value="1"/>
</dbReference>
<dbReference type="PRINTS" id="PR00237">
    <property type="entry name" value="GPCRRHODOPSN"/>
</dbReference>
<evidence type="ECO:0000313" key="15">
    <source>
        <dbReference type="Ensembl" id="ENSSTUP00000070907.1"/>
    </source>
</evidence>
<sequence length="386" mass="44067">MYNSTLETDGISSLGLSQNNMSCIKSDGFKYTMYTSVFSLVFIVGLLFNMVAVYIFACTLKLRNETTTYMMNLVVSDLLFVLTLPFRIFYFINRDWPFGRVLCQLSVSLFYTNMYGSILFLTCISVDRFLAIVYPFRSQALRTKRNAKLACCAVWVLVLSGSLPTGFLLDTTSLRNENSNSSVNYCFENFSNKQWQSSLSKVVVFIETVGFLIPLLLNVFCSVSVLQTLRQPQAISRGGQLNKTKILRMIVVHLLIFCFCFIPYNVNLVFYALVRTKLLKGCIVESVVRTIYPITLCIAVTNCCFDPVIYYFTSETIQNSIKRKSMAVRNNRMSVGLQTDTSECCRVKGNSTVTVTLTRFPFNWRKIYANIRNICTFSHQWCVSTK</sequence>
<dbReference type="InParanoid" id="A0A674BIS4"/>
<reference evidence="15" key="2">
    <citation type="submission" date="2025-09" db="UniProtKB">
        <authorList>
            <consortium name="Ensembl"/>
        </authorList>
    </citation>
    <scope>IDENTIFICATION</scope>
</reference>
<reference evidence="15" key="1">
    <citation type="submission" date="2025-08" db="UniProtKB">
        <authorList>
            <consortium name="Ensembl"/>
        </authorList>
    </citation>
    <scope>IDENTIFICATION</scope>
</reference>
<dbReference type="Pfam" id="PF00001">
    <property type="entry name" value="7tm_1"/>
    <property type="match status" value="1"/>
</dbReference>
<dbReference type="AlphaFoldDB" id="A0A674BIS4"/>
<feature type="transmembrane region" description="Helical" evidence="13">
    <location>
        <begin position="246"/>
        <end position="271"/>
    </location>
</feature>
<dbReference type="SUPFAM" id="SSF81321">
    <property type="entry name" value="Family A G protein-coupled receptor-like"/>
    <property type="match status" value="1"/>
</dbReference>
<dbReference type="Gene3D" id="1.20.1070.10">
    <property type="entry name" value="Rhodopsin 7-helix transmembrane proteins"/>
    <property type="match status" value="1"/>
</dbReference>
<dbReference type="InterPro" id="IPR000276">
    <property type="entry name" value="GPCR_Rhodpsn"/>
</dbReference>
<dbReference type="GeneTree" id="ENSGT01040000240444"/>
<keyword evidence="3" id="KW-0391">Immunity</keyword>
<keyword evidence="4 13" id="KW-1133">Transmembrane helix</keyword>
<evidence type="ECO:0000256" key="13">
    <source>
        <dbReference type="SAM" id="Phobius"/>
    </source>
</evidence>
<keyword evidence="7 13" id="KW-0472">Membrane</keyword>
<evidence type="ECO:0000256" key="7">
    <source>
        <dbReference type="ARBA" id="ARBA00023136"/>
    </source>
</evidence>
<dbReference type="GO" id="GO:0070915">
    <property type="term" value="F:lysophosphatidic acid receptor activity"/>
    <property type="evidence" value="ECO:0007669"/>
    <property type="project" value="TreeGrafter"/>
</dbReference>
<feature type="transmembrane region" description="Helical" evidence="13">
    <location>
        <begin position="149"/>
        <end position="169"/>
    </location>
</feature>
<evidence type="ECO:0000256" key="9">
    <source>
        <dbReference type="ARBA" id="ARBA00023170"/>
    </source>
</evidence>
<evidence type="ECO:0000256" key="4">
    <source>
        <dbReference type="ARBA" id="ARBA00022989"/>
    </source>
</evidence>
<feature type="transmembrane region" description="Helical" evidence="13">
    <location>
        <begin position="69"/>
        <end position="92"/>
    </location>
</feature>
<protein>
    <submittedName>
        <fullName evidence="15">Lysophosphatidic acid receptor 6</fullName>
    </submittedName>
</protein>
<feature type="domain" description="G-protein coupled receptors family 1 profile" evidence="14">
    <location>
        <begin position="48"/>
        <end position="310"/>
    </location>
</feature>
<dbReference type="Ensembl" id="ENSSTUT00000075282.1">
    <property type="protein sequence ID" value="ENSSTUP00000070907.1"/>
    <property type="gene ID" value="ENSSTUG00000031064.1"/>
</dbReference>
<dbReference type="Proteomes" id="UP000472277">
    <property type="component" value="Chromosome 19"/>
</dbReference>
<evidence type="ECO:0000256" key="6">
    <source>
        <dbReference type="ARBA" id="ARBA00023130"/>
    </source>
</evidence>
<accession>A0A674BIS4</accession>
<dbReference type="GO" id="GO:0005886">
    <property type="term" value="C:plasma membrane"/>
    <property type="evidence" value="ECO:0007669"/>
    <property type="project" value="TreeGrafter"/>
</dbReference>
<evidence type="ECO:0000256" key="2">
    <source>
        <dbReference type="ARBA" id="ARBA00022692"/>
    </source>
</evidence>
<dbReference type="PRINTS" id="PR01067">
    <property type="entry name" value="P2Y5ORPHANR"/>
</dbReference>
<evidence type="ECO:0000256" key="8">
    <source>
        <dbReference type="ARBA" id="ARBA00023157"/>
    </source>
</evidence>
<dbReference type="GO" id="GO:0002250">
    <property type="term" value="P:adaptive immune response"/>
    <property type="evidence" value="ECO:0007669"/>
    <property type="project" value="UniProtKB-KW"/>
</dbReference>
<keyword evidence="16" id="KW-1185">Reference proteome</keyword>
<feature type="transmembrane region" description="Helical" evidence="13">
    <location>
        <begin position="114"/>
        <end position="137"/>
    </location>
</feature>
<evidence type="ECO:0000313" key="16">
    <source>
        <dbReference type="Proteomes" id="UP000472277"/>
    </source>
</evidence>
<keyword evidence="9 12" id="KW-0675">Receptor</keyword>
<feature type="transmembrane region" description="Helical" evidence="13">
    <location>
        <begin position="37"/>
        <end position="57"/>
    </location>
</feature>
<name>A0A674BIS4_SALTR</name>
<feature type="transmembrane region" description="Helical" evidence="13">
    <location>
        <begin position="291"/>
        <end position="313"/>
    </location>
</feature>
<gene>
    <name evidence="15" type="primary">LPAR6</name>
    <name evidence="15" type="synonym">lpar6</name>
</gene>
<dbReference type="GO" id="GO:0035025">
    <property type="term" value="P:positive regulation of Rho protein signal transduction"/>
    <property type="evidence" value="ECO:0007669"/>
    <property type="project" value="TreeGrafter"/>
</dbReference>
<dbReference type="GO" id="GO:0007200">
    <property type="term" value="P:phospholipase C-activating G protein-coupled receptor signaling pathway"/>
    <property type="evidence" value="ECO:0007669"/>
    <property type="project" value="TreeGrafter"/>
</dbReference>
<keyword evidence="2 12" id="KW-0812">Transmembrane</keyword>
<dbReference type="FunFam" id="1.20.1070.10:FF:000017">
    <property type="entry name" value="lysophosphatidic acid receptor 4"/>
    <property type="match status" value="1"/>
</dbReference>
<keyword evidence="8" id="KW-1015">Disulfide bond</keyword>
<keyword evidence="11 12" id="KW-0807">Transducer</keyword>
<dbReference type="PROSITE" id="PS50262">
    <property type="entry name" value="G_PROTEIN_RECEP_F1_2"/>
    <property type="match status" value="1"/>
</dbReference>
<comment type="subcellular location">
    <subcellularLocation>
        <location evidence="1">Membrane</location>
        <topology evidence="1">Multi-pass membrane protein</topology>
    </subcellularLocation>
</comment>
<keyword evidence="6" id="KW-1064">Adaptive immunity</keyword>
<keyword evidence="10" id="KW-0325">Glycoprotein</keyword>
<evidence type="ECO:0000256" key="10">
    <source>
        <dbReference type="ARBA" id="ARBA00023180"/>
    </source>
</evidence>
<evidence type="ECO:0000256" key="5">
    <source>
        <dbReference type="ARBA" id="ARBA00023040"/>
    </source>
</evidence>
<evidence type="ECO:0000256" key="1">
    <source>
        <dbReference type="ARBA" id="ARBA00004141"/>
    </source>
</evidence>
<keyword evidence="5 12" id="KW-0297">G-protein coupled receptor</keyword>
<dbReference type="InterPro" id="IPR017452">
    <property type="entry name" value="GPCR_Rhodpsn_7TM"/>
</dbReference>
<evidence type="ECO:0000259" key="14">
    <source>
        <dbReference type="PROSITE" id="PS50262"/>
    </source>
</evidence>
<organism evidence="15 16">
    <name type="scientific">Salmo trutta</name>
    <name type="common">Brown trout</name>
    <dbReference type="NCBI Taxonomy" id="8032"/>
    <lineage>
        <taxon>Eukaryota</taxon>
        <taxon>Metazoa</taxon>
        <taxon>Chordata</taxon>
        <taxon>Craniata</taxon>
        <taxon>Vertebrata</taxon>
        <taxon>Euteleostomi</taxon>
        <taxon>Actinopterygii</taxon>
        <taxon>Neopterygii</taxon>
        <taxon>Teleostei</taxon>
        <taxon>Protacanthopterygii</taxon>
        <taxon>Salmoniformes</taxon>
        <taxon>Salmonidae</taxon>
        <taxon>Salmoninae</taxon>
        <taxon>Salmo</taxon>
    </lineage>
</organism>
<comment type="similarity">
    <text evidence="12">Belongs to the G-protein coupled receptor 1 family.</text>
</comment>
<evidence type="ECO:0000256" key="11">
    <source>
        <dbReference type="ARBA" id="ARBA00023224"/>
    </source>
</evidence>
<dbReference type="OMA" id="SQNNMSC"/>
<dbReference type="PROSITE" id="PS00237">
    <property type="entry name" value="G_PROTEIN_RECEP_F1_1"/>
    <property type="match status" value="1"/>
</dbReference>
<evidence type="ECO:0000256" key="3">
    <source>
        <dbReference type="ARBA" id="ARBA00022859"/>
    </source>
</evidence>